<evidence type="ECO:0000256" key="2">
    <source>
        <dbReference type="ARBA" id="ARBA00009995"/>
    </source>
</evidence>
<dbReference type="PANTHER" id="PTHR11926:SF1560">
    <property type="entry name" value="UDP-GLYCOSYLTRANSFERASE 74E1-RELATED"/>
    <property type="match status" value="1"/>
</dbReference>
<gene>
    <name evidence="8" type="ORF">DKX38_020222</name>
</gene>
<dbReference type="InterPro" id="IPR002213">
    <property type="entry name" value="UDP_glucos_trans"/>
</dbReference>
<evidence type="ECO:0000256" key="3">
    <source>
        <dbReference type="ARBA" id="ARBA00022676"/>
    </source>
</evidence>
<organism evidence="8 9">
    <name type="scientific">Salix brachista</name>
    <dbReference type="NCBI Taxonomy" id="2182728"/>
    <lineage>
        <taxon>Eukaryota</taxon>
        <taxon>Viridiplantae</taxon>
        <taxon>Streptophyta</taxon>
        <taxon>Embryophyta</taxon>
        <taxon>Tracheophyta</taxon>
        <taxon>Spermatophyta</taxon>
        <taxon>Magnoliopsida</taxon>
        <taxon>eudicotyledons</taxon>
        <taxon>Gunneridae</taxon>
        <taxon>Pentapetalae</taxon>
        <taxon>rosids</taxon>
        <taxon>fabids</taxon>
        <taxon>Malpighiales</taxon>
        <taxon>Salicaceae</taxon>
        <taxon>Saliceae</taxon>
        <taxon>Salix</taxon>
    </lineage>
</organism>
<sequence length="453" mass="49302">MSNHVAVFAFPFGTHAAPLLAVVRRLATSSPSTHFSFFSTQQSNSSVFSVNKQNMNIMQSNIKAYDVSDGVPERYVFSGNPLERIELFMKSARESLQKAMEVAVSETGRKVSCLVSDAFFWFACEMAEEIGVVWLPFWTAGPNSLAAHVYTDLIRETFGAGGMVGREDETLSLIQGMSKIRTSDLPEGVLFGNTESFFSIMLHKMGKALPRAAAVFINSFEELDPGITEGLKSKLKRFLNIGPSNLISAPPPVADTSGCITWLDKQKLASVAYVSFGSVATPPLHELVAVAEALETSEIPFIWSLKDNSKVQLPHGFLDRTAAQGLVVPWSPQSEVLAHGAVGVFVTHCGWNSLLESIAGGVPMICRPFFGDQRLNGCMIEDVWEIGLKVEDGVFTKHGVVSSLNKILSQEGGQKMRDNIRALEQLAKKAIGSNGSSINNFIALSNLMLNTKM</sequence>
<dbReference type="InterPro" id="IPR035595">
    <property type="entry name" value="UDP_glycos_trans_CS"/>
</dbReference>
<name>A0A5N5KIK0_9ROSI</name>
<dbReference type="PANTHER" id="PTHR11926">
    <property type="entry name" value="GLUCOSYL/GLUCURONOSYL TRANSFERASES"/>
    <property type="match status" value="1"/>
</dbReference>
<evidence type="ECO:0000256" key="4">
    <source>
        <dbReference type="ARBA" id="ARBA00022679"/>
    </source>
</evidence>
<keyword evidence="4 6" id="KW-0808">Transferase</keyword>
<dbReference type="EMBL" id="VDCV01000013">
    <property type="protein sequence ID" value="KAB5530141.1"/>
    <property type="molecule type" value="Genomic_DNA"/>
</dbReference>
<evidence type="ECO:0000256" key="6">
    <source>
        <dbReference type="RuleBase" id="RU003718"/>
    </source>
</evidence>
<evidence type="ECO:0000256" key="1">
    <source>
        <dbReference type="ARBA" id="ARBA00004935"/>
    </source>
</evidence>
<evidence type="ECO:0000256" key="5">
    <source>
        <dbReference type="ARBA" id="ARBA00047606"/>
    </source>
</evidence>
<comment type="catalytic activity">
    <reaction evidence="5">
        <text>an anthocyanidin + UDP-alpha-D-glucose + H(+) = an anthocyanidin 3-O-beta-D-glucoside + UDP</text>
        <dbReference type="Rhea" id="RHEA:20093"/>
        <dbReference type="ChEBI" id="CHEBI:15378"/>
        <dbReference type="ChEBI" id="CHEBI:16307"/>
        <dbReference type="ChEBI" id="CHEBI:58223"/>
        <dbReference type="ChEBI" id="CHEBI:58885"/>
        <dbReference type="ChEBI" id="CHEBI:143576"/>
        <dbReference type="EC" id="2.4.1.115"/>
    </reaction>
</comment>
<dbReference type="AlphaFoldDB" id="A0A5N5KIK0"/>
<comment type="similarity">
    <text evidence="2 6">Belongs to the UDP-glycosyltransferase family.</text>
</comment>
<proteinExistence type="inferred from homology"/>
<dbReference type="GO" id="GO:0080044">
    <property type="term" value="F:quercetin 7-O-glucosyltransferase activity"/>
    <property type="evidence" value="ECO:0007669"/>
    <property type="project" value="TreeGrafter"/>
</dbReference>
<reference evidence="9" key="1">
    <citation type="journal article" date="2019" name="Gigascience">
        <title>De novo genome assembly of the endangered Acer yangbiense, a plant species with extremely small populations endemic to Yunnan Province, China.</title>
        <authorList>
            <person name="Yang J."/>
            <person name="Wariss H.M."/>
            <person name="Tao L."/>
            <person name="Zhang R."/>
            <person name="Yun Q."/>
            <person name="Hollingsworth P."/>
            <person name="Dao Z."/>
            <person name="Luo G."/>
            <person name="Guo H."/>
            <person name="Ma Y."/>
            <person name="Sun W."/>
        </authorList>
    </citation>
    <scope>NUCLEOTIDE SEQUENCE [LARGE SCALE GENOMIC DNA]</scope>
    <source>
        <strain evidence="9">cv. br00</strain>
    </source>
</reference>
<dbReference type="GO" id="GO:0047213">
    <property type="term" value="F:anthocyanidin 3-O-glucosyltransferase activity"/>
    <property type="evidence" value="ECO:0007669"/>
    <property type="project" value="UniProtKB-EC"/>
</dbReference>
<accession>A0A5N5KIK0</accession>
<dbReference type="CDD" id="cd03784">
    <property type="entry name" value="GT1_Gtf-like"/>
    <property type="match status" value="1"/>
</dbReference>
<dbReference type="GO" id="GO:0080043">
    <property type="term" value="F:quercetin 3-O-glucosyltransferase activity"/>
    <property type="evidence" value="ECO:0007669"/>
    <property type="project" value="TreeGrafter"/>
</dbReference>
<dbReference type="UniPathway" id="UPA00009"/>
<dbReference type="FunFam" id="3.40.50.2000:FF:000091">
    <property type="entry name" value="Glycosyltransferase"/>
    <property type="match status" value="1"/>
</dbReference>
<evidence type="ECO:0000256" key="7">
    <source>
        <dbReference type="RuleBase" id="RU362057"/>
    </source>
</evidence>
<dbReference type="PROSITE" id="PS00375">
    <property type="entry name" value="UDPGT"/>
    <property type="match status" value="1"/>
</dbReference>
<dbReference type="FunFam" id="3.40.50.2000:FF:000129">
    <property type="entry name" value="Glycosyltransferase"/>
    <property type="match status" value="1"/>
</dbReference>
<dbReference type="Proteomes" id="UP000326939">
    <property type="component" value="Chromosome 13"/>
</dbReference>
<evidence type="ECO:0000313" key="8">
    <source>
        <dbReference type="EMBL" id="KAB5530141.1"/>
    </source>
</evidence>
<keyword evidence="9" id="KW-1185">Reference proteome</keyword>
<comment type="caution">
    <text evidence="8">The sequence shown here is derived from an EMBL/GenBank/DDBJ whole genome shotgun (WGS) entry which is preliminary data.</text>
</comment>
<dbReference type="Gene3D" id="3.40.50.2000">
    <property type="entry name" value="Glycogen Phosphorylase B"/>
    <property type="match status" value="2"/>
</dbReference>
<evidence type="ECO:0000313" key="9">
    <source>
        <dbReference type="Proteomes" id="UP000326939"/>
    </source>
</evidence>
<keyword evidence="3 6" id="KW-0328">Glycosyltransferase</keyword>
<dbReference type="EC" id="2.4.1.-" evidence="7"/>
<dbReference type="GO" id="GO:0009718">
    <property type="term" value="P:anthocyanin-containing compound biosynthetic process"/>
    <property type="evidence" value="ECO:0007669"/>
    <property type="project" value="UniProtKB-UniPathway"/>
</dbReference>
<protein>
    <recommendedName>
        <fullName evidence="7">Glycosyltransferase</fullName>
        <ecNumber evidence="7">2.4.1.-</ecNumber>
    </recommendedName>
</protein>
<comment type="pathway">
    <text evidence="1">Pigment biosynthesis; anthocyanin biosynthesis.</text>
</comment>
<dbReference type="SUPFAM" id="SSF53756">
    <property type="entry name" value="UDP-Glycosyltransferase/glycogen phosphorylase"/>
    <property type="match status" value="1"/>
</dbReference>
<dbReference type="Pfam" id="PF00201">
    <property type="entry name" value="UDPGT"/>
    <property type="match status" value="1"/>
</dbReference>